<dbReference type="EMBL" id="JAATIZ010000001">
    <property type="protein sequence ID" value="NJB64322.1"/>
    <property type="molecule type" value="Genomic_DNA"/>
</dbReference>
<comment type="caution">
    <text evidence="2">The sequence shown here is derived from an EMBL/GenBank/DDBJ whole genome shotgun (WGS) entry which is preliminary data.</text>
</comment>
<accession>A0ABX0WQC8</accession>
<evidence type="ECO:0000313" key="3">
    <source>
        <dbReference type="Proteomes" id="UP000783934"/>
    </source>
</evidence>
<sequence length="55" mass="6361">MALPRFLYGDPSKHVDFVRRERAKYEANQKHNKADKAKEGLEKLFKNGAASNEQK</sequence>
<dbReference type="Proteomes" id="UP000783934">
    <property type="component" value="Unassembled WGS sequence"/>
</dbReference>
<evidence type="ECO:0000256" key="1">
    <source>
        <dbReference type="SAM" id="MobiDB-lite"/>
    </source>
</evidence>
<gene>
    <name evidence="2" type="ORF">GGR41_000543</name>
</gene>
<protein>
    <submittedName>
        <fullName evidence="2">Uncharacterized protein</fullName>
    </submittedName>
</protein>
<feature type="compositionally biased region" description="Basic and acidic residues" evidence="1">
    <location>
        <begin position="26"/>
        <end position="45"/>
    </location>
</feature>
<dbReference type="RefSeq" id="WP_167660525.1">
    <property type="nucleotide sequence ID" value="NZ_BMCQ01000004.1"/>
</dbReference>
<feature type="region of interest" description="Disordered" evidence="1">
    <location>
        <begin position="26"/>
        <end position="55"/>
    </location>
</feature>
<evidence type="ECO:0000313" key="2">
    <source>
        <dbReference type="EMBL" id="NJB64322.1"/>
    </source>
</evidence>
<organism evidence="2 3">
    <name type="scientific">Paenalcaligenes hominis</name>
    <dbReference type="NCBI Taxonomy" id="643674"/>
    <lineage>
        <taxon>Bacteria</taxon>
        <taxon>Pseudomonadati</taxon>
        <taxon>Pseudomonadota</taxon>
        <taxon>Betaproteobacteria</taxon>
        <taxon>Burkholderiales</taxon>
        <taxon>Alcaligenaceae</taxon>
        <taxon>Paenalcaligenes</taxon>
    </lineage>
</organism>
<reference evidence="2 3" key="1">
    <citation type="submission" date="2020-03" db="EMBL/GenBank/DDBJ databases">
        <title>Genomic Encyclopedia of Type Strains, Phase IV (KMG-IV): sequencing the most valuable type-strain genomes for metagenomic binning, comparative biology and taxonomic classification.</title>
        <authorList>
            <person name="Goeker M."/>
        </authorList>
    </citation>
    <scope>NUCLEOTIDE SEQUENCE [LARGE SCALE GENOMIC DNA]</scope>
    <source>
        <strain evidence="2 3">DSM 26613</strain>
    </source>
</reference>
<proteinExistence type="predicted"/>
<name>A0ABX0WQC8_9BURK</name>
<keyword evidence="3" id="KW-1185">Reference proteome</keyword>